<dbReference type="HOGENOM" id="CLU_060951_0_0_0"/>
<proteinExistence type="predicted"/>
<dbReference type="Pfam" id="PF21168">
    <property type="entry name" value="FkbO_Hyg5-like_N"/>
    <property type="match status" value="1"/>
</dbReference>
<dbReference type="EMBL" id="AP012338">
    <property type="protein sequence ID" value="BAM05248.1"/>
    <property type="molecule type" value="Genomic_DNA"/>
</dbReference>
<accession>I0IJ10</accession>
<feature type="domain" description="Chorismatase FkbO/Hyg5-like N-terminal" evidence="1">
    <location>
        <begin position="51"/>
        <end position="142"/>
    </location>
</feature>
<dbReference type="InterPro" id="IPR035959">
    <property type="entry name" value="RutC-like_sf"/>
</dbReference>
<dbReference type="RefSeq" id="WP_014438452.1">
    <property type="nucleotide sequence ID" value="NC_017080.1"/>
</dbReference>
<dbReference type="STRING" id="1142394.PSMK_30890"/>
<dbReference type="Proteomes" id="UP000007881">
    <property type="component" value="Chromosome"/>
</dbReference>
<dbReference type="AlphaFoldDB" id="I0IJ10"/>
<evidence type="ECO:0000259" key="1">
    <source>
        <dbReference type="Pfam" id="PF21168"/>
    </source>
</evidence>
<keyword evidence="3" id="KW-1185">Reference proteome</keyword>
<dbReference type="KEGG" id="phm:PSMK_30890"/>
<gene>
    <name evidence="2" type="ordered locus">PSMK_30890</name>
</gene>
<protein>
    <recommendedName>
        <fullName evidence="1">Chorismatase FkbO/Hyg5-like N-terminal domain-containing protein</fullName>
    </recommendedName>
</protein>
<organism evidence="2 3">
    <name type="scientific">Phycisphaera mikurensis (strain NBRC 102666 / KCTC 22515 / FYK2301M01)</name>
    <dbReference type="NCBI Taxonomy" id="1142394"/>
    <lineage>
        <taxon>Bacteria</taxon>
        <taxon>Pseudomonadati</taxon>
        <taxon>Planctomycetota</taxon>
        <taxon>Phycisphaerae</taxon>
        <taxon>Phycisphaerales</taxon>
        <taxon>Phycisphaeraceae</taxon>
        <taxon>Phycisphaera</taxon>
    </lineage>
</organism>
<name>I0IJ10_PHYMF</name>
<evidence type="ECO:0000313" key="3">
    <source>
        <dbReference type="Proteomes" id="UP000007881"/>
    </source>
</evidence>
<dbReference type="Gene3D" id="3.30.1330.40">
    <property type="entry name" value="RutC-like"/>
    <property type="match status" value="1"/>
</dbReference>
<sequence length="303" mass="31544">MEEPRREHAPTPPAWASRGAAWESAFPGLRSLQPAPGHSLVEAVAPAADTADPAGLQDATRLAYRRLLRRAADARLAPLRFWNYVPGITEPAGDAAHRYMVFNAGRAAGMAEAGFAGRRVAASAVGFPGDADAPRLTVQMLAGPAPAEPAENPRQVPAWRYSDRFGDVPPAFARAARLPASAGFLPGALLLAGTASVVGEESLHPGDLAAQAAETCTNLAVLLAAGAGRALAPGAAGGEEDVHLARLRDLRVYVKRAADLPAVGRMLQARCPAASVSLMHAEICRPELLLEAEGVSSERLAEA</sequence>
<reference evidence="2 3" key="1">
    <citation type="submission" date="2012-02" db="EMBL/GenBank/DDBJ databases">
        <title>Complete genome sequence of Phycisphaera mikurensis NBRC 102666.</title>
        <authorList>
            <person name="Ankai A."/>
            <person name="Hosoyama A."/>
            <person name="Terui Y."/>
            <person name="Sekine M."/>
            <person name="Fukai R."/>
            <person name="Kato Y."/>
            <person name="Nakamura S."/>
            <person name="Yamada-Narita S."/>
            <person name="Kawakoshi A."/>
            <person name="Fukunaga Y."/>
            <person name="Yamazaki S."/>
            <person name="Fujita N."/>
        </authorList>
    </citation>
    <scope>NUCLEOTIDE SEQUENCE [LARGE SCALE GENOMIC DNA]</scope>
    <source>
        <strain evidence="3">NBRC 102666 / KCTC 22515 / FYK2301M01</strain>
    </source>
</reference>
<dbReference type="eggNOG" id="COG0251">
    <property type="taxonomic scope" value="Bacteria"/>
</dbReference>
<evidence type="ECO:0000313" key="2">
    <source>
        <dbReference type="EMBL" id="BAM05248.1"/>
    </source>
</evidence>
<dbReference type="InterPro" id="IPR049368">
    <property type="entry name" value="FkbO_Hyg5-like_N"/>
</dbReference>
<dbReference type="SUPFAM" id="SSF55298">
    <property type="entry name" value="YjgF-like"/>
    <property type="match status" value="1"/>
</dbReference>